<sequence length="249" mass="26281">MTTADRDPWQAITLARVPAAGLAALAAVRHLPGVGVQDDGEFAWVHWPAGRLDVVHALWPAAGVLFLRRDGDRWLPFGKRLPTTLRPPETDVRPVAGAIVPERVNPIPPPGGPAVTLELGIVRGGPPRSATALLCSAAELAGWADTATTREFSRLRAAVRTDRVLVLGDKLPAIAAAARFWGDGVLVPLGFRPRPALPPDVLRAAVGAAPDDLVILHETEVEIVPNAAFAPLSRPGVRLVAAALTPRTP</sequence>
<dbReference type="AlphaFoldDB" id="A0A5C1ARX0"/>
<proteinExistence type="predicted"/>
<dbReference type="EMBL" id="CP042425">
    <property type="protein sequence ID" value="QEL19628.1"/>
    <property type="molecule type" value="Genomic_DNA"/>
</dbReference>
<reference evidence="3" key="1">
    <citation type="submission" date="2019-08" db="EMBL/GenBank/DDBJ databases">
        <title>Limnoglobus roseus gen. nov., sp. nov., a novel freshwater planctomycete with a giant genome from the family Gemmataceae.</title>
        <authorList>
            <person name="Kulichevskaya I.S."/>
            <person name="Naumoff D.G."/>
            <person name="Miroshnikov K."/>
            <person name="Ivanova A."/>
            <person name="Philippov D.A."/>
            <person name="Hakobyan A."/>
            <person name="Rijpstra I.C."/>
            <person name="Sinninghe Damste J.S."/>
            <person name="Liesack W."/>
            <person name="Dedysh S.N."/>
        </authorList>
    </citation>
    <scope>NUCLEOTIDE SEQUENCE [LARGE SCALE GENOMIC DNA]</scope>
    <source>
        <strain evidence="3">PX52</strain>
    </source>
</reference>
<accession>A0A5C1ARX0</accession>
<evidence type="ECO:0000313" key="3">
    <source>
        <dbReference type="Proteomes" id="UP000324974"/>
    </source>
</evidence>
<evidence type="ECO:0000259" key="1">
    <source>
        <dbReference type="Pfam" id="PF19918"/>
    </source>
</evidence>
<dbReference type="OrthoDB" id="280943at2"/>
<dbReference type="Proteomes" id="UP000324974">
    <property type="component" value="Chromosome"/>
</dbReference>
<dbReference type="Pfam" id="PF19918">
    <property type="entry name" value="bpX2"/>
    <property type="match status" value="1"/>
</dbReference>
<dbReference type="KEGG" id="lrs:PX52LOC_06704"/>
<dbReference type="InterPro" id="IPR045552">
    <property type="entry name" value="bpX2"/>
</dbReference>
<organism evidence="2 3">
    <name type="scientific">Limnoglobus roseus</name>
    <dbReference type="NCBI Taxonomy" id="2598579"/>
    <lineage>
        <taxon>Bacteria</taxon>
        <taxon>Pseudomonadati</taxon>
        <taxon>Planctomycetota</taxon>
        <taxon>Planctomycetia</taxon>
        <taxon>Gemmatales</taxon>
        <taxon>Gemmataceae</taxon>
        <taxon>Limnoglobus</taxon>
    </lineage>
</organism>
<gene>
    <name evidence="2" type="ORF">PX52LOC_06704</name>
</gene>
<protein>
    <recommendedName>
        <fullName evidence="1">MoxR-vWA-beta-propeller ternary system domain-containing protein</fullName>
    </recommendedName>
</protein>
<name>A0A5C1ARX0_9BACT</name>
<feature type="domain" description="MoxR-vWA-beta-propeller ternary system" evidence="1">
    <location>
        <begin position="15"/>
        <end position="239"/>
    </location>
</feature>
<keyword evidence="3" id="KW-1185">Reference proteome</keyword>
<evidence type="ECO:0000313" key="2">
    <source>
        <dbReference type="EMBL" id="QEL19628.1"/>
    </source>
</evidence>
<dbReference type="RefSeq" id="WP_149113999.1">
    <property type="nucleotide sequence ID" value="NZ_CP042425.1"/>
</dbReference>